<sequence length="163" mass="16937">MKRHPLGGARQRDARAEAKVLLPRAGAGGMLRRPRGGPVGTGDVCSNAGRPHTRTHTHLQYARWRLPGAPGHGMVWYGVVVGSGWAGRDAVRRCGGLGAYEDARCEAGAGAGAGAVSRSRSRVVLPASALSGAEQRRGRAEQCRCNAGQGQAQRFVTCSGQGG</sequence>
<evidence type="ECO:0000313" key="2">
    <source>
        <dbReference type="Proteomes" id="UP000799764"/>
    </source>
</evidence>
<dbReference type="AlphaFoldDB" id="A0A9P4PTM2"/>
<organism evidence="1 2">
    <name type="scientific">Karstenula rhodostoma CBS 690.94</name>
    <dbReference type="NCBI Taxonomy" id="1392251"/>
    <lineage>
        <taxon>Eukaryota</taxon>
        <taxon>Fungi</taxon>
        <taxon>Dikarya</taxon>
        <taxon>Ascomycota</taxon>
        <taxon>Pezizomycotina</taxon>
        <taxon>Dothideomycetes</taxon>
        <taxon>Pleosporomycetidae</taxon>
        <taxon>Pleosporales</taxon>
        <taxon>Massarineae</taxon>
        <taxon>Didymosphaeriaceae</taxon>
        <taxon>Karstenula</taxon>
    </lineage>
</organism>
<accession>A0A9P4PTM2</accession>
<gene>
    <name evidence="1" type="ORF">P171DRAFT_153249</name>
</gene>
<proteinExistence type="predicted"/>
<protein>
    <submittedName>
        <fullName evidence="1">Uncharacterized protein</fullName>
    </submittedName>
</protein>
<dbReference type="EMBL" id="MU001493">
    <property type="protein sequence ID" value="KAF2451135.1"/>
    <property type="molecule type" value="Genomic_DNA"/>
</dbReference>
<keyword evidence="2" id="KW-1185">Reference proteome</keyword>
<reference evidence="1" key="1">
    <citation type="journal article" date="2020" name="Stud. Mycol.">
        <title>101 Dothideomycetes genomes: a test case for predicting lifestyles and emergence of pathogens.</title>
        <authorList>
            <person name="Haridas S."/>
            <person name="Albert R."/>
            <person name="Binder M."/>
            <person name="Bloem J."/>
            <person name="Labutti K."/>
            <person name="Salamov A."/>
            <person name="Andreopoulos B."/>
            <person name="Baker S."/>
            <person name="Barry K."/>
            <person name="Bills G."/>
            <person name="Bluhm B."/>
            <person name="Cannon C."/>
            <person name="Castanera R."/>
            <person name="Culley D."/>
            <person name="Daum C."/>
            <person name="Ezra D."/>
            <person name="Gonzalez J."/>
            <person name="Henrissat B."/>
            <person name="Kuo A."/>
            <person name="Liang C."/>
            <person name="Lipzen A."/>
            <person name="Lutzoni F."/>
            <person name="Magnuson J."/>
            <person name="Mondo S."/>
            <person name="Nolan M."/>
            <person name="Ohm R."/>
            <person name="Pangilinan J."/>
            <person name="Park H.-J."/>
            <person name="Ramirez L."/>
            <person name="Alfaro M."/>
            <person name="Sun H."/>
            <person name="Tritt A."/>
            <person name="Yoshinaga Y."/>
            <person name="Zwiers L.-H."/>
            <person name="Turgeon B."/>
            <person name="Goodwin S."/>
            <person name="Spatafora J."/>
            <person name="Crous P."/>
            <person name="Grigoriev I."/>
        </authorList>
    </citation>
    <scope>NUCLEOTIDE SEQUENCE</scope>
    <source>
        <strain evidence="1">CBS 690.94</strain>
    </source>
</reference>
<dbReference type="Proteomes" id="UP000799764">
    <property type="component" value="Unassembled WGS sequence"/>
</dbReference>
<comment type="caution">
    <text evidence="1">The sequence shown here is derived from an EMBL/GenBank/DDBJ whole genome shotgun (WGS) entry which is preliminary data.</text>
</comment>
<name>A0A9P4PTM2_9PLEO</name>
<evidence type="ECO:0000313" key="1">
    <source>
        <dbReference type="EMBL" id="KAF2451135.1"/>
    </source>
</evidence>